<evidence type="ECO:0000313" key="3">
    <source>
        <dbReference type="EMBL" id="GIU42551.1"/>
    </source>
</evidence>
<feature type="chain" id="PRO_5047361803" description="Ysc84 actin-binding domain-containing protein" evidence="1">
    <location>
        <begin position="36"/>
        <end position="201"/>
    </location>
</feature>
<evidence type="ECO:0000259" key="2">
    <source>
        <dbReference type="Pfam" id="PF04366"/>
    </source>
</evidence>
<keyword evidence="1" id="KW-0732">Signal</keyword>
<keyword evidence="4" id="KW-1185">Reference proteome</keyword>
<protein>
    <recommendedName>
        <fullName evidence="2">Ysc84 actin-binding domain-containing protein</fullName>
    </recommendedName>
</protein>
<comment type="caution">
    <text evidence="3">The sequence shown here is derived from an EMBL/GenBank/DDBJ whole genome shotgun (WGS) entry which is preliminary data.</text>
</comment>
<accession>A0ABQ4P5X5</accession>
<dbReference type="EMBL" id="BPEU01000018">
    <property type="protein sequence ID" value="GIU42551.1"/>
    <property type="molecule type" value="Genomic_DNA"/>
</dbReference>
<gene>
    <name evidence="3" type="ORF">TUM3794_26150</name>
</gene>
<dbReference type="Proteomes" id="UP000773469">
    <property type="component" value="Unassembled WGS sequence"/>
</dbReference>
<name>A0ABQ4P5X5_SHECO</name>
<dbReference type="CDD" id="cd11524">
    <property type="entry name" value="SYLF"/>
    <property type="match status" value="1"/>
</dbReference>
<reference evidence="3 4" key="1">
    <citation type="submission" date="2021-05" db="EMBL/GenBank/DDBJ databases">
        <title>Molecular characterization for Shewanella algae harboring chromosomal blaOXA-55-like strains isolated from clinical and environment sample.</title>
        <authorList>
            <person name="Ohama Y."/>
            <person name="Aoki K."/>
            <person name="Harada S."/>
            <person name="Moriya K."/>
            <person name="Ishii Y."/>
            <person name="Tateda K."/>
        </authorList>
    </citation>
    <scope>NUCLEOTIDE SEQUENCE [LARGE SCALE GENOMIC DNA]</scope>
    <source>
        <strain evidence="3 4">MBTL60-118</strain>
    </source>
</reference>
<evidence type="ECO:0000256" key="1">
    <source>
        <dbReference type="SAM" id="SignalP"/>
    </source>
</evidence>
<feature type="domain" description="Ysc84 actin-binding" evidence="2">
    <location>
        <begin position="98"/>
        <end position="194"/>
    </location>
</feature>
<dbReference type="InterPro" id="IPR007461">
    <property type="entry name" value="Ysc84_actin-binding"/>
</dbReference>
<proteinExistence type="predicted"/>
<feature type="signal peptide" evidence="1">
    <location>
        <begin position="1"/>
        <end position="35"/>
    </location>
</feature>
<dbReference type="Pfam" id="PF04366">
    <property type="entry name" value="Ysc84"/>
    <property type="match status" value="1"/>
</dbReference>
<evidence type="ECO:0000313" key="4">
    <source>
        <dbReference type="Proteomes" id="UP000773469"/>
    </source>
</evidence>
<sequence>MLLNEMESLMKTFLSKFTTSCCVLVGLLFCQTTLAADSYSETIANFQKAPDTQKFFNSAYGYAIFPTVGKGGIGIGAAYGKGRVYQGGVHTGDTSLSQLSIGFQLGGQAYSEIIFFKNAKAYEEFTSGSFEFGATASAVAINVGANAQVGTTGNSAGAGQSGSNKAASAAYINGMAIFTAAKGGLMYEAALAGQSFTFDPK</sequence>
<organism evidence="3 4">
    <name type="scientific">Shewanella colwelliana</name>
    <name type="common">Alteromonas colwelliana</name>
    <dbReference type="NCBI Taxonomy" id="23"/>
    <lineage>
        <taxon>Bacteria</taxon>
        <taxon>Pseudomonadati</taxon>
        <taxon>Pseudomonadota</taxon>
        <taxon>Gammaproteobacteria</taxon>
        <taxon>Alteromonadales</taxon>
        <taxon>Shewanellaceae</taxon>
        <taxon>Shewanella</taxon>
    </lineage>
</organism>